<dbReference type="EMBL" id="CP009888">
    <property type="protein sequence ID" value="AIY63879.1"/>
    <property type="molecule type" value="Genomic_DNA"/>
</dbReference>
<dbReference type="OrthoDB" id="7061087at2"/>
<dbReference type="KEGG" id="pseo:OM33_00930"/>
<evidence type="ECO:0000313" key="2">
    <source>
        <dbReference type="EMBL" id="AIY63879.1"/>
    </source>
</evidence>
<reference evidence="2 3" key="1">
    <citation type="submission" date="2014-11" db="EMBL/GenBank/DDBJ databases">
        <title>Complete Genome Sequence of Pseudoalteromonas sp. Strain OCN003 Isolated from Kaneohe Bay, Oahu, Hawaii.</title>
        <authorList>
            <person name="Beurmann S."/>
            <person name="Videau P."/>
            <person name="Ushijima B."/>
            <person name="Smith A.M."/>
            <person name="Aeby G.S."/>
            <person name="Callahan S.M."/>
            <person name="Belcaid M."/>
        </authorList>
    </citation>
    <scope>NUCLEOTIDE SEQUENCE [LARGE SCALE GENOMIC DNA]</scope>
    <source>
        <strain evidence="2 3">OCN003</strain>
    </source>
</reference>
<evidence type="ECO:0000256" key="1">
    <source>
        <dbReference type="SAM" id="Phobius"/>
    </source>
</evidence>
<dbReference type="eggNOG" id="ENOG502ZVXI">
    <property type="taxonomic scope" value="Bacteria"/>
</dbReference>
<keyword evidence="3" id="KW-1185">Reference proteome</keyword>
<keyword evidence="1" id="KW-1133">Transmembrane helix</keyword>
<dbReference type="AlphaFoldDB" id="A0A0A7EBD6"/>
<name>A0A0A7EBD6_9GAMM</name>
<keyword evidence="1" id="KW-0812">Transmembrane</keyword>
<protein>
    <submittedName>
        <fullName evidence="2">Uncharacterized protein</fullName>
    </submittedName>
</protein>
<evidence type="ECO:0000313" key="3">
    <source>
        <dbReference type="Proteomes" id="UP000030341"/>
    </source>
</evidence>
<dbReference type="HOGENOM" id="CLU_2204522_0_0_6"/>
<dbReference type="Proteomes" id="UP000030341">
    <property type="component" value="Chromosome 1"/>
</dbReference>
<proteinExistence type="predicted"/>
<accession>A0A0A7EBD6</accession>
<dbReference type="STRING" id="1348114.OM33_00930"/>
<organism evidence="2 3">
    <name type="scientific">Pseudoalteromonas piratica</name>
    <dbReference type="NCBI Taxonomy" id="1348114"/>
    <lineage>
        <taxon>Bacteria</taxon>
        <taxon>Pseudomonadati</taxon>
        <taxon>Pseudomonadota</taxon>
        <taxon>Gammaproteobacteria</taxon>
        <taxon>Alteromonadales</taxon>
        <taxon>Pseudoalteromonadaceae</taxon>
        <taxon>Pseudoalteromonas</taxon>
    </lineage>
</organism>
<feature type="transmembrane region" description="Helical" evidence="1">
    <location>
        <begin position="79"/>
        <end position="96"/>
    </location>
</feature>
<gene>
    <name evidence="2" type="ORF">OM33_00930</name>
</gene>
<sequence length="109" mass="12874">MFQTLVICLFILSILAFIKSVSVFIETWKTEAPMHWREWNEPEFIDLYRQMFTYLWPVIFGKACEAANSDLLVKKRNDIRFSLIIVVLLFVAGTAFNDFSFEVSPRWVN</sequence>
<keyword evidence="1" id="KW-0472">Membrane</keyword>